<evidence type="ECO:0000313" key="10">
    <source>
        <dbReference type="EMBL" id="KAK4455899.1"/>
    </source>
</evidence>
<evidence type="ECO:0000256" key="2">
    <source>
        <dbReference type="ARBA" id="ARBA00004325"/>
    </source>
</evidence>
<evidence type="ECO:0000313" key="11">
    <source>
        <dbReference type="Proteomes" id="UP001321760"/>
    </source>
</evidence>
<reference evidence="10" key="1">
    <citation type="journal article" date="2023" name="Mol. Phylogenet. Evol.">
        <title>Genome-scale phylogeny and comparative genomics of the fungal order Sordariales.</title>
        <authorList>
            <person name="Hensen N."/>
            <person name="Bonometti L."/>
            <person name="Westerberg I."/>
            <person name="Brannstrom I.O."/>
            <person name="Guillou S."/>
            <person name="Cros-Aarteil S."/>
            <person name="Calhoun S."/>
            <person name="Haridas S."/>
            <person name="Kuo A."/>
            <person name="Mondo S."/>
            <person name="Pangilinan J."/>
            <person name="Riley R."/>
            <person name="LaButti K."/>
            <person name="Andreopoulos B."/>
            <person name="Lipzen A."/>
            <person name="Chen C."/>
            <person name="Yan M."/>
            <person name="Daum C."/>
            <person name="Ng V."/>
            <person name="Clum A."/>
            <person name="Steindorff A."/>
            <person name="Ohm R.A."/>
            <person name="Martin F."/>
            <person name="Silar P."/>
            <person name="Natvig D.O."/>
            <person name="Lalanne C."/>
            <person name="Gautier V."/>
            <person name="Ament-Velasquez S.L."/>
            <person name="Kruys A."/>
            <person name="Hutchinson M.I."/>
            <person name="Powell A.J."/>
            <person name="Barry K."/>
            <person name="Miller A.N."/>
            <person name="Grigoriev I.V."/>
            <person name="Debuchy R."/>
            <person name="Gladieux P."/>
            <person name="Hiltunen Thoren M."/>
            <person name="Johannesson H."/>
        </authorList>
    </citation>
    <scope>NUCLEOTIDE SEQUENCE</scope>
    <source>
        <strain evidence="10">PSN243</strain>
    </source>
</reference>
<keyword evidence="4" id="KW-0809">Transit peptide</keyword>
<reference evidence="10" key="2">
    <citation type="submission" date="2023-05" db="EMBL/GenBank/DDBJ databases">
        <authorList>
            <consortium name="Lawrence Berkeley National Laboratory"/>
            <person name="Steindorff A."/>
            <person name="Hensen N."/>
            <person name="Bonometti L."/>
            <person name="Westerberg I."/>
            <person name="Brannstrom I.O."/>
            <person name="Guillou S."/>
            <person name="Cros-Aarteil S."/>
            <person name="Calhoun S."/>
            <person name="Haridas S."/>
            <person name="Kuo A."/>
            <person name="Mondo S."/>
            <person name="Pangilinan J."/>
            <person name="Riley R."/>
            <person name="Labutti K."/>
            <person name="Andreopoulos B."/>
            <person name="Lipzen A."/>
            <person name="Chen C."/>
            <person name="Yanf M."/>
            <person name="Daum C."/>
            <person name="Ng V."/>
            <person name="Clum A."/>
            <person name="Ohm R."/>
            <person name="Martin F."/>
            <person name="Silar P."/>
            <person name="Natvig D."/>
            <person name="Lalanne C."/>
            <person name="Gautier V."/>
            <person name="Ament-Velasquez S.L."/>
            <person name="Kruys A."/>
            <person name="Hutchinson M.I."/>
            <person name="Powell A.J."/>
            <person name="Barry K."/>
            <person name="Miller A.N."/>
            <person name="Grigoriev I.V."/>
            <person name="Debuchy R."/>
            <person name="Gladieux P."/>
            <person name="Thoren M.H."/>
            <person name="Johannesson H."/>
        </authorList>
    </citation>
    <scope>NUCLEOTIDE SEQUENCE</scope>
    <source>
        <strain evidence="10">PSN243</strain>
    </source>
</reference>
<evidence type="ECO:0000256" key="3">
    <source>
        <dbReference type="ARBA" id="ARBA00022692"/>
    </source>
</evidence>
<dbReference type="GO" id="GO:0051082">
    <property type="term" value="F:unfolded protein binding"/>
    <property type="evidence" value="ECO:0007669"/>
    <property type="project" value="TreeGrafter"/>
</dbReference>
<feature type="region of interest" description="Disordered" evidence="9">
    <location>
        <begin position="109"/>
        <end position="128"/>
    </location>
</feature>
<keyword evidence="3" id="KW-0812">Transmembrane</keyword>
<keyword evidence="6" id="KW-0496">Mitochondrion</keyword>
<protein>
    <recommendedName>
        <fullName evidence="12">Mitochondrial cytochrome c oxidase assembly factor</fullName>
    </recommendedName>
</protein>
<dbReference type="AlphaFoldDB" id="A0AAV9H4A5"/>
<name>A0AAV9H4A5_9PEZI</name>
<keyword evidence="11" id="KW-1185">Reference proteome</keyword>
<evidence type="ECO:0000256" key="8">
    <source>
        <dbReference type="ARBA" id="ARBA00038077"/>
    </source>
</evidence>
<keyword evidence="5" id="KW-1133">Transmembrane helix</keyword>
<dbReference type="PANTHER" id="PTHR33968">
    <property type="entry name" value="PROTEIN PET100 HOMOLOG, MITOCHONDRIAL"/>
    <property type="match status" value="1"/>
</dbReference>
<comment type="caution">
    <text evidence="10">The sequence shown here is derived from an EMBL/GenBank/DDBJ whole genome shotgun (WGS) entry which is preliminary data.</text>
</comment>
<evidence type="ECO:0000256" key="5">
    <source>
        <dbReference type="ARBA" id="ARBA00022989"/>
    </source>
</evidence>
<comment type="similarity">
    <text evidence="8">Belongs to the PET100 family.</text>
</comment>
<keyword evidence="7" id="KW-0472">Membrane</keyword>
<organism evidence="10 11">
    <name type="scientific">Podospora aff. communis PSN243</name>
    <dbReference type="NCBI Taxonomy" id="3040156"/>
    <lineage>
        <taxon>Eukaryota</taxon>
        <taxon>Fungi</taxon>
        <taxon>Dikarya</taxon>
        <taxon>Ascomycota</taxon>
        <taxon>Pezizomycotina</taxon>
        <taxon>Sordariomycetes</taxon>
        <taxon>Sordariomycetidae</taxon>
        <taxon>Sordariales</taxon>
        <taxon>Podosporaceae</taxon>
        <taxon>Podospora</taxon>
    </lineage>
</organism>
<evidence type="ECO:0008006" key="12">
    <source>
        <dbReference type="Google" id="ProtNLM"/>
    </source>
</evidence>
<dbReference type="EMBL" id="MU865913">
    <property type="protein sequence ID" value="KAK4455899.1"/>
    <property type="molecule type" value="Genomic_DNA"/>
</dbReference>
<dbReference type="GO" id="GO:0033617">
    <property type="term" value="P:mitochondrial respiratory chain complex IV assembly"/>
    <property type="evidence" value="ECO:0007669"/>
    <property type="project" value="InterPro"/>
</dbReference>
<gene>
    <name evidence="10" type="ORF">QBC34DRAFT_388260</name>
</gene>
<comment type="subcellular location">
    <subcellularLocation>
        <location evidence="1">Membrane</location>
        <topology evidence="1">Single-pass membrane protein</topology>
    </subcellularLocation>
    <subcellularLocation>
        <location evidence="2">Mitochondrion membrane</location>
    </subcellularLocation>
</comment>
<accession>A0AAV9H4A5</accession>
<evidence type="ECO:0000256" key="7">
    <source>
        <dbReference type="ARBA" id="ARBA00023136"/>
    </source>
</evidence>
<evidence type="ECO:0000256" key="6">
    <source>
        <dbReference type="ARBA" id="ARBA00023128"/>
    </source>
</evidence>
<dbReference type="Proteomes" id="UP001321760">
    <property type="component" value="Unassembled WGS sequence"/>
</dbReference>
<proteinExistence type="inferred from homology"/>
<evidence type="ECO:0000256" key="1">
    <source>
        <dbReference type="ARBA" id="ARBA00004167"/>
    </source>
</evidence>
<dbReference type="Pfam" id="PF09803">
    <property type="entry name" value="Pet100"/>
    <property type="match status" value="1"/>
</dbReference>
<dbReference type="InterPro" id="IPR018625">
    <property type="entry name" value="Pet100"/>
</dbReference>
<sequence>MPWDFYIPIQLRSYLPHCEPPCDSDCANSNEISTMGGLNLEVAKFGMYVMFPIGIMYYFGTNLDSRFSVPEFWPKAEHSNKVPFDREEISAELERLRARRLYNRERRLAAEAKQAQESQSQSQQDNQS</sequence>
<evidence type="ECO:0000256" key="4">
    <source>
        <dbReference type="ARBA" id="ARBA00022946"/>
    </source>
</evidence>
<evidence type="ECO:0000256" key="9">
    <source>
        <dbReference type="SAM" id="MobiDB-lite"/>
    </source>
</evidence>
<feature type="compositionally biased region" description="Low complexity" evidence="9">
    <location>
        <begin position="111"/>
        <end position="128"/>
    </location>
</feature>
<dbReference type="GO" id="GO:0005743">
    <property type="term" value="C:mitochondrial inner membrane"/>
    <property type="evidence" value="ECO:0007669"/>
    <property type="project" value="TreeGrafter"/>
</dbReference>
<dbReference type="PANTHER" id="PTHR33968:SF1">
    <property type="entry name" value="PROTEIN PET100 HOMOLOG, MITOCHONDRIAL"/>
    <property type="match status" value="1"/>
</dbReference>